<organism evidence="2 3">
    <name type="scientific">Paralvinella palmiformis</name>
    <dbReference type="NCBI Taxonomy" id="53620"/>
    <lineage>
        <taxon>Eukaryota</taxon>
        <taxon>Metazoa</taxon>
        <taxon>Spiralia</taxon>
        <taxon>Lophotrochozoa</taxon>
        <taxon>Annelida</taxon>
        <taxon>Polychaeta</taxon>
        <taxon>Sedentaria</taxon>
        <taxon>Canalipalpata</taxon>
        <taxon>Terebellida</taxon>
        <taxon>Terebelliformia</taxon>
        <taxon>Alvinellidae</taxon>
        <taxon>Paralvinella</taxon>
    </lineage>
</organism>
<dbReference type="AlphaFoldDB" id="A0AAD9IP04"/>
<keyword evidence="1" id="KW-0812">Transmembrane</keyword>
<keyword evidence="1" id="KW-0472">Membrane</keyword>
<evidence type="ECO:0000313" key="2">
    <source>
        <dbReference type="EMBL" id="KAK2138389.1"/>
    </source>
</evidence>
<evidence type="ECO:0000313" key="3">
    <source>
        <dbReference type="Proteomes" id="UP001208570"/>
    </source>
</evidence>
<keyword evidence="1" id="KW-1133">Transmembrane helix</keyword>
<name>A0AAD9IP04_9ANNE</name>
<feature type="transmembrane region" description="Helical" evidence="1">
    <location>
        <begin position="12"/>
        <end position="29"/>
    </location>
</feature>
<evidence type="ECO:0000256" key="1">
    <source>
        <dbReference type="SAM" id="Phobius"/>
    </source>
</evidence>
<keyword evidence="3" id="KW-1185">Reference proteome</keyword>
<reference evidence="2" key="1">
    <citation type="journal article" date="2023" name="Mol. Biol. Evol.">
        <title>Third-Generation Sequencing Reveals the Adaptive Role of the Epigenome in Three Deep-Sea Polychaetes.</title>
        <authorList>
            <person name="Perez M."/>
            <person name="Aroh O."/>
            <person name="Sun Y."/>
            <person name="Lan Y."/>
            <person name="Juniper S.K."/>
            <person name="Young C.R."/>
            <person name="Angers B."/>
            <person name="Qian P.Y."/>
        </authorList>
    </citation>
    <scope>NUCLEOTIDE SEQUENCE</scope>
    <source>
        <strain evidence="2">P08H-3</strain>
    </source>
</reference>
<dbReference type="EMBL" id="JAODUP010003132">
    <property type="protein sequence ID" value="KAK2138389.1"/>
    <property type="molecule type" value="Genomic_DNA"/>
</dbReference>
<accession>A0AAD9IP04</accession>
<protein>
    <submittedName>
        <fullName evidence="2">Uncharacterized protein</fullName>
    </submittedName>
</protein>
<dbReference type="Proteomes" id="UP001208570">
    <property type="component" value="Unassembled WGS sequence"/>
</dbReference>
<proteinExistence type="predicted"/>
<gene>
    <name evidence="2" type="ORF">LSH36_3128g00007</name>
</gene>
<sequence length="33" mass="3853">MSIPGSRRMSTYSEVVLTTIIYIIMTYYMCSIQ</sequence>
<comment type="caution">
    <text evidence="2">The sequence shown here is derived from an EMBL/GenBank/DDBJ whole genome shotgun (WGS) entry which is preliminary data.</text>
</comment>